<dbReference type="InterPro" id="IPR023631">
    <property type="entry name" value="Amidase_dom"/>
</dbReference>
<evidence type="ECO:0000259" key="1">
    <source>
        <dbReference type="Pfam" id="PF01425"/>
    </source>
</evidence>
<organism evidence="2 3">
    <name type="scientific">Hortaea werneckii</name>
    <name type="common">Black yeast</name>
    <name type="synonym">Cladosporium werneckii</name>
    <dbReference type="NCBI Taxonomy" id="91943"/>
    <lineage>
        <taxon>Eukaryota</taxon>
        <taxon>Fungi</taxon>
        <taxon>Dikarya</taxon>
        <taxon>Ascomycota</taxon>
        <taxon>Pezizomycotina</taxon>
        <taxon>Dothideomycetes</taxon>
        <taxon>Dothideomycetidae</taxon>
        <taxon>Mycosphaerellales</taxon>
        <taxon>Teratosphaeriaceae</taxon>
        <taxon>Hortaea</taxon>
    </lineage>
</organism>
<dbReference type="Gene3D" id="3.90.1300.10">
    <property type="entry name" value="Amidase signature (AS) domain"/>
    <property type="match status" value="1"/>
</dbReference>
<accession>A0A3M7H9M3</accession>
<feature type="domain" description="Amidase" evidence="1">
    <location>
        <begin position="114"/>
        <end position="488"/>
    </location>
</feature>
<dbReference type="PANTHER" id="PTHR11895:SF170">
    <property type="entry name" value="AMIDASE"/>
    <property type="match status" value="1"/>
</dbReference>
<sequence>MSVFFKAILPGNPVKEGDVEATLKPLNLSIRLEDAADYQLLLAAVHDCAEHVNQLPDYQPLADRERFPRQNVRLPDQDEQDFGHAWCYRFLIEGDSFSKTPNLNGKTVCIKDYATVVSRLLDAGANIVGTATCENFCNSTSSFTSAQGIVENPHAAGYSSGGSISGGAALVAGGVVDIALGTDQGGSIRVPASLSGCVGFKPTHGLVPFTGISSGDPVDDHAGPMARSVDDVAACLDAVAGYDGIDDRSLGAGRPGSFDFQASLTRARLDGIRVGVLREGYTNELVQSGVRNIFLQSVDRLRALGAYVEPVSSPLHVEKPFIWTIQQRISGTAGILGHSNGRRGLYLTDFEKARLPWTAPNFDKLFPSTQNTVVNGLYLQSRFPGLYGKAMNVGKQIRDAYETFFERFDVVVMPTTPFVAPRHGSKDSVLECLRPSIGMTLNTAIFNITGHPALSLPVGWSAAVDDKAVLLPVGLQVVRALWQDKKVLQVAKALESSFVWQDTKAE</sequence>
<evidence type="ECO:0000313" key="2">
    <source>
        <dbReference type="EMBL" id="RMZ10049.1"/>
    </source>
</evidence>
<reference evidence="2 3" key="1">
    <citation type="journal article" date="2018" name="BMC Genomics">
        <title>Genomic evidence for intraspecific hybridization in a clonal and extremely halotolerant yeast.</title>
        <authorList>
            <person name="Gostincar C."/>
            <person name="Stajich J.E."/>
            <person name="Zupancic J."/>
            <person name="Zalar P."/>
            <person name="Gunde-Cimerman N."/>
        </authorList>
    </citation>
    <scope>NUCLEOTIDE SEQUENCE [LARGE SCALE GENOMIC DNA]</scope>
    <source>
        <strain evidence="2 3">EXF-562</strain>
    </source>
</reference>
<dbReference type="PANTHER" id="PTHR11895">
    <property type="entry name" value="TRANSAMIDASE"/>
    <property type="match status" value="1"/>
</dbReference>
<dbReference type="SUPFAM" id="SSF75304">
    <property type="entry name" value="Amidase signature (AS) enzymes"/>
    <property type="match status" value="1"/>
</dbReference>
<evidence type="ECO:0000313" key="3">
    <source>
        <dbReference type="Proteomes" id="UP000280598"/>
    </source>
</evidence>
<dbReference type="Proteomes" id="UP000280598">
    <property type="component" value="Unassembled WGS sequence"/>
</dbReference>
<dbReference type="InterPro" id="IPR036928">
    <property type="entry name" value="AS_sf"/>
</dbReference>
<comment type="caution">
    <text evidence="2">The sequence shown here is derived from an EMBL/GenBank/DDBJ whole genome shotgun (WGS) entry which is preliminary data.</text>
</comment>
<dbReference type="GO" id="GO:0003824">
    <property type="term" value="F:catalytic activity"/>
    <property type="evidence" value="ECO:0007669"/>
    <property type="project" value="InterPro"/>
</dbReference>
<dbReference type="EMBL" id="QWIS01000067">
    <property type="protein sequence ID" value="RMZ10049.1"/>
    <property type="molecule type" value="Genomic_DNA"/>
</dbReference>
<name>A0A3M7H9M3_HORWE</name>
<dbReference type="AlphaFoldDB" id="A0A3M7H9M3"/>
<dbReference type="InterPro" id="IPR000120">
    <property type="entry name" value="Amidase"/>
</dbReference>
<dbReference type="Pfam" id="PF01425">
    <property type="entry name" value="Amidase"/>
    <property type="match status" value="1"/>
</dbReference>
<gene>
    <name evidence="2" type="ORF">D0860_03992</name>
</gene>
<protein>
    <recommendedName>
        <fullName evidence="1">Amidase domain-containing protein</fullName>
    </recommendedName>
</protein>
<proteinExistence type="predicted"/>